<dbReference type="Pfam" id="PF01476">
    <property type="entry name" value="LysM"/>
    <property type="match status" value="1"/>
</dbReference>
<dbReference type="PANTHER" id="PTHR30582">
    <property type="entry name" value="L,D-TRANSPEPTIDASE"/>
    <property type="match status" value="1"/>
</dbReference>
<protein>
    <submittedName>
        <fullName evidence="12">ErfK/YbiS/YcfS/YnhG family protein</fullName>
    </submittedName>
</protein>
<accession>A0ABQ0K0K1</accession>
<keyword evidence="8 9" id="KW-0961">Cell wall biogenesis/degradation</keyword>
<feature type="domain" description="L,D-TPase catalytic" evidence="11">
    <location>
        <begin position="206"/>
        <end position="331"/>
    </location>
</feature>
<organism evidence="12 13">
    <name type="scientific">Candidatus Brocadia sinica JPN1</name>
    <dbReference type="NCBI Taxonomy" id="1197129"/>
    <lineage>
        <taxon>Bacteria</taxon>
        <taxon>Pseudomonadati</taxon>
        <taxon>Planctomycetota</taxon>
        <taxon>Candidatus Brocadiia</taxon>
        <taxon>Candidatus Brocadiales</taxon>
        <taxon>Candidatus Brocadiaceae</taxon>
        <taxon>Candidatus Brocadia</taxon>
    </lineage>
</organism>
<evidence type="ECO:0000259" key="11">
    <source>
        <dbReference type="PROSITE" id="PS52029"/>
    </source>
</evidence>
<evidence type="ECO:0000256" key="8">
    <source>
        <dbReference type="ARBA" id="ARBA00023316"/>
    </source>
</evidence>
<feature type="active site" description="Nucleophile" evidence="9">
    <location>
        <position position="307"/>
    </location>
</feature>
<dbReference type="InterPro" id="IPR050979">
    <property type="entry name" value="LD-transpeptidase"/>
</dbReference>
<keyword evidence="3" id="KW-0328">Glycosyltransferase</keyword>
<dbReference type="InterPro" id="IPR005490">
    <property type="entry name" value="LD_TPept_cat_dom"/>
</dbReference>
<feature type="active site" description="Proton donor/acceptor" evidence="9">
    <location>
        <position position="291"/>
    </location>
</feature>
<dbReference type="InterPro" id="IPR036779">
    <property type="entry name" value="LysM_dom_sf"/>
</dbReference>
<proteinExistence type="inferred from homology"/>
<dbReference type="CDD" id="cd16913">
    <property type="entry name" value="YkuD_like"/>
    <property type="match status" value="1"/>
</dbReference>
<evidence type="ECO:0000256" key="1">
    <source>
        <dbReference type="ARBA" id="ARBA00004752"/>
    </source>
</evidence>
<dbReference type="EMBL" id="BAFN01000001">
    <property type="protein sequence ID" value="GAN34540.1"/>
    <property type="molecule type" value="Genomic_DNA"/>
</dbReference>
<evidence type="ECO:0000256" key="5">
    <source>
        <dbReference type="ARBA" id="ARBA00022801"/>
    </source>
</evidence>
<keyword evidence="4" id="KW-0808">Transferase</keyword>
<dbReference type="Gene3D" id="2.40.440.10">
    <property type="entry name" value="L,D-transpeptidase catalytic domain-like"/>
    <property type="match status" value="1"/>
</dbReference>
<dbReference type="Gene3D" id="3.10.350.10">
    <property type="entry name" value="LysM domain"/>
    <property type="match status" value="1"/>
</dbReference>
<dbReference type="Pfam" id="PF03734">
    <property type="entry name" value="YkuD"/>
    <property type="match status" value="1"/>
</dbReference>
<evidence type="ECO:0000256" key="4">
    <source>
        <dbReference type="ARBA" id="ARBA00022679"/>
    </source>
</evidence>
<sequence>MKTIQNSFITIFGVWVLSVLSSIDIATYAETPGFEIAKENNQKSPLLLAKKEEDIVIYKKDIIIRSDELKADSKKDAEEFKPIEKPVSKRQEPQKQETPALDIVDKYLKEGKKYEARNVLSDFFINKKIPEKQKEIKDLLDKLNEELIFSPLPSPDATMYTVQAGDALARIAKQFNTTYELIMRINGKTSTRLNVGEQLKILTGKTKILISKTDFTLTLMLNDHYVKQYRIATGKNDKTPVGTFEVKNKMKEPVWYSPEGGVFPYGHKENILGTRWIGFKDKPNLAGYGIHGTTQPETIGTASSNGCIRMLNSDVEELYDFVTSDTEIIIQG</sequence>
<dbReference type="PROSITE" id="PS52029">
    <property type="entry name" value="LD_TPASE"/>
    <property type="match status" value="1"/>
</dbReference>
<evidence type="ECO:0000256" key="7">
    <source>
        <dbReference type="ARBA" id="ARBA00022984"/>
    </source>
</evidence>
<dbReference type="InterPro" id="IPR018392">
    <property type="entry name" value="LysM"/>
</dbReference>
<comment type="caution">
    <text evidence="12">The sequence shown here is derived from an EMBL/GenBank/DDBJ whole genome shotgun (WGS) entry which is preliminary data.</text>
</comment>
<keyword evidence="6 9" id="KW-0133">Cell shape</keyword>
<evidence type="ECO:0000313" key="12">
    <source>
        <dbReference type="EMBL" id="GAN34540.1"/>
    </source>
</evidence>
<evidence type="ECO:0000313" key="13">
    <source>
        <dbReference type="Proteomes" id="UP000032309"/>
    </source>
</evidence>
<keyword evidence="13" id="KW-1185">Reference proteome</keyword>
<reference evidence="13" key="1">
    <citation type="journal article" date="2015" name="Genome Announc.">
        <title>Draft Genome Sequence of an Anaerobic Ammonium-Oxidizing Bacterium, "Candidatus Brocadia sinica".</title>
        <authorList>
            <person name="Oshiki M."/>
            <person name="Shinyako-Hata K."/>
            <person name="Satoh H."/>
            <person name="Okabe S."/>
        </authorList>
    </citation>
    <scope>NUCLEOTIDE SEQUENCE [LARGE SCALE GENOMIC DNA]</scope>
    <source>
        <strain evidence="13">JPN1</strain>
    </source>
</reference>
<dbReference type="InterPro" id="IPR038063">
    <property type="entry name" value="Transpep_catalytic_dom"/>
</dbReference>
<dbReference type="Proteomes" id="UP000032309">
    <property type="component" value="Unassembled WGS sequence"/>
</dbReference>
<evidence type="ECO:0000256" key="3">
    <source>
        <dbReference type="ARBA" id="ARBA00022676"/>
    </source>
</evidence>
<evidence type="ECO:0000256" key="6">
    <source>
        <dbReference type="ARBA" id="ARBA00022960"/>
    </source>
</evidence>
<keyword evidence="5" id="KW-0378">Hydrolase</keyword>
<gene>
    <name evidence="12" type="ORF">BROSI_A3078</name>
</gene>
<comment type="pathway">
    <text evidence="1 9">Cell wall biogenesis; peptidoglycan biosynthesis.</text>
</comment>
<comment type="similarity">
    <text evidence="2">Belongs to the YkuD family.</text>
</comment>
<evidence type="ECO:0000256" key="9">
    <source>
        <dbReference type="PROSITE-ProRule" id="PRU01373"/>
    </source>
</evidence>
<dbReference type="SUPFAM" id="SSF141523">
    <property type="entry name" value="L,D-transpeptidase catalytic domain-like"/>
    <property type="match status" value="1"/>
</dbReference>
<dbReference type="PROSITE" id="PS51782">
    <property type="entry name" value="LYSM"/>
    <property type="match status" value="1"/>
</dbReference>
<dbReference type="SUPFAM" id="SSF54106">
    <property type="entry name" value="LysM domain"/>
    <property type="match status" value="1"/>
</dbReference>
<dbReference type="PANTHER" id="PTHR30582:SF24">
    <property type="entry name" value="L,D-TRANSPEPTIDASE ERFK_SRFK-RELATED"/>
    <property type="match status" value="1"/>
</dbReference>
<evidence type="ECO:0000259" key="10">
    <source>
        <dbReference type="PROSITE" id="PS51782"/>
    </source>
</evidence>
<feature type="domain" description="LysM" evidence="10">
    <location>
        <begin position="158"/>
        <end position="201"/>
    </location>
</feature>
<name>A0ABQ0K0K1_9BACT</name>
<keyword evidence="7 9" id="KW-0573">Peptidoglycan synthesis</keyword>
<evidence type="ECO:0000256" key="2">
    <source>
        <dbReference type="ARBA" id="ARBA00005992"/>
    </source>
</evidence>
<dbReference type="SMART" id="SM00257">
    <property type="entry name" value="LysM"/>
    <property type="match status" value="1"/>
</dbReference>
<dbReference type="CDD" id="cd00118">
    <property type="entry name" value="LysM"/>
    <property type="match status" value="1"/>
</dbReference>
<dbReference type="RefSeq" id="WP_052564535.1">
    <property type="nucleotide sequence ID" value="NZ_BAFN01000001.1"/>
</dbReference>